<organism evidence="6 7">
    <name type="scientific">Chromobacterium subtsugae</name>
    <dbReference type="NCBI Taxonomy" id="251747"/>
    <lineage>
        <taxon>Bacteria</taxon>
        <taxon>Pseudomonadati</taxon>
        <taxon>Pseudomonadota</taxon>
        <taxon>Betaproteobacteria</taxon>
        <taxon>Neisseriales</taxon>
        <taxon>Chromobacteriaceae</taxon>
        <taxon>Chromobacterium</taxon>
    </lineage>
</organism>
<feature type="domain" description="ATP-grasp" evidence="5">
    <location>
        <begin position="121"/>
        <end position="319"/>
    </location>
</feature>
<evidence type="ECO:0000313" key="6">
    <source>
        <dbReference type="EMBL" id="MBW8287655.1"/>
    </source>
</evidence>
<keyword evidence="2 4" id="KW-0547">Nucleotide-binding</keyword>
<comment type="caution">
    <text evidence="6">The sequence shown here is derived from an EMBL/GenBank/DDBJ whole genome shotgun (WGS) entry which is preliminary data.</text>
</comment>
<evidence type="ECO:0000256" key="4">
    <source>
        <dbReference type="PROSITE-ProRule" id="PRU00409"/>
    </source>
</evidence>
<evidence type="ECO:0000313" key="7">
    <source>
        <dbReference type="Proteomes" id="UP000711178"/>
    </source>
</evidence>
<dbReference type="RefSeq" id="WP_052258411.1">
    <property type="nucleotide sequence ID" value="NZ_CP142381.1"/>
</dbReference>
<dbReference type="GeneID" id="89687314"/>
<dbReference type="Gene3D" id="3.30.470.20">
    <property type="entry name" value="ATP-grasp fold, B domain"/>
    <property type="match status" value="1"/>
</dbReference>
<accession>A0ABS7FC47</accession>
<dbReference type="Pfam" id="PF13535">
    <property type="entry name" value="ATP-grasp_4"/>
    <property type="match status" value="1"/>
</dbReference>
<dbReference type="InterPro" id="IPR052032">
    <property type="entry name" value="ATP-dep_AA_Ligase"/>
</dbReference>
<dbReference type="PANTHER" id="PTHR43585:SF2">
    <property type="entry name" value="ATP-GRASP ENZYME FSQD"/>
    <property type="match status" value="1"/>
</dbReference>
<dbReference type="Proteomes" id="UP000711178">
    <property type="component" value="Unassembled WGS sequence"/>
</dbReference>
<proteinExistence type="predicted"/>
<dbReference type="PANTHER" id="PTHR43585">
    <property type="entry name" value="FUMIPYRROLE BIOSYNTHESIS PROTEIN C"/>
    <property type="match status" value="1"/>
</dbReference>
<evidence type="ECO:0000256" key="3">
    <source>
        <dbReference type="ARBA" id="ARBA00022840"/>
    </source>
</evidence>
<evidence type="ECO:0000259" key="5">
    <source>
        <dbReference type="PROSITE" id="PS50975"/>
    </source>
</evidence>
<gene>
    <name evidence="6" type="ORF">KIF53_08435</name>
</gene>
<keyword evidence="1" id="KW-0436">Ligase</keyword>
<dbReference type="NCBIfam" id="NF005543">
    <property type="entry name" value="PRK07206.1"/>
    <property type="match status" value="1"/>
</dbReference>
<name>A0ABS7FC47_9NEIS</name>
<sequence length="420" mass="46710">MPQRNKLVIIVDAYGPARHFRHYLQQQGYLCAHLLGTPQPLPRLKLTELDRYDAALIHHGDLAATARRIEELAQELDAELQEILPGVEPGVLLADQLSHRFQLRSNGIAKSLARRDKSVMADVLSAAGVKVPSYCRTASLDEALAFSRGQQWPLVLKPLDSAGTNGVFFCHSEQELAHAFDQVMGAENNMGLINQAVLVQSFLQGKEYMVNTVSRDGRHLITDIWFAEKTRISGYAYIYDKNHLIDSGSAEYALLRDYVFTVLDALDIRYGPAHAEVIITPDGPVLVEVASRISGGVDPEFNQLCLSHDQITLTLESYLRPDAFLQRIGQRYQIRKHGLQLFLSSSQAGVVTAFDFPEHLSRIASVVNYNLKPKVGDTLAKTIDLSSSLGIVHLAADDQATLQADYQHIQHLLARHLQFA</sequence>
<protein>
    <submittedName>
        <fullName evidence="6">ATP-grasp domain-containing protein</fullName>
    </submittedName>
</protein>
<evidence type="ECO:0000256" key="2">
    <source>
        <dbReference type="ARBA" id="ARBA00022741"/>
    </source>
</evidence>
<reference evidence="6 7" key="1">
    <citation type="submission" date="2021-05" db="EMBL/GenBank/DDBJ databases">
        <title>Draft Whole Genome Sequencing Of Biosensor Chromobacterium violaceum Strain CV026 Reveals A Regulatory RNA In Chromobacterium violaceum Phenotype Regulatory Network.</title>
        <authorList>
            <person name="Hong K.W."/>
            <person name="Chan K.G."/>
            <person name="Chang C.-Y."/>
        </authorList>
    </citation>
    <scope>NUCLEOTIDE SEQUENCE [LARGE SCALE GENOMIC DNA]</scope>
    <source>
        <strain evidence="6 7">ATCC 31532</strain>
    </source>
</reference>
<keyword evidence="7" id="KW-1185">Reference proteome</keyword>
<dbReference type="InterPro" id="IPR011761">
    <property type="entry name" value="ATP-grasp"/>
</dbReference>
<evidence type="ECO:0000256" key="1">
    <source>
        <dbReference type="ARBA" id="ARBA00022598"/>
    </source>
</evidence>
<keyword evidence="3 4" id="KW-0067">ATP-binding</keyword>
<dbReference type="SUPFAM" id="SSF56059">
    <property type="entry name" value="Glutathione synthetase ATP-binding domain-like"/>
    <property type="match status" value="1"/>
</dbReference>
<dbReference type="PROSITE" id="PS50975">
    <property type="entry name" value="ATP_GRASP"/>
    <property type="match status" value="1"/>
</dbReference>
<dbReference type="EMBL" id="JAHDTB010000006">
    <property type="protein sequence ID" value="MBW8287655.1"/>
    <property type="molecule type" value="Genomic_DNA"/>
</dbReference>